<evidence type="ECO:0000313" key="2">
    <source>
        <dbReference type="EMBL" id="EJU00780.1"/>
    </source>
</evidence>
<name>M5FY88_DACPD</name>
<feature type="compositionally biased region" description="Low complexity" evidence="1">
    <location>
        <begin position="92"/>
        <end position="107"/>
    </location>
</feature>
<feature type="non-terminal residue" evidence="2">
    <location>
        <position position="1"/>
    </location>
</feature>
<sequence length="114" mass="11662">MTSRMVTHAAFKIQVRPKVIEWPRQLSVASYACMVHGSEHSPSLFRAPTHASAAQRVLSSVPAGTMGISGTCMLSSSPSPSSNSACPPPLFASTSGGAQASISSSSSLDGNQGV</sequence>
<evidence type="ECO:0000313" key="3">
    <source>
        <dbReference type="Proteomes" id="UP000030653"/>
    </source>
</evidence>
<organism evidence="2 3">
    <name type="scientific">Dacryopinax primogenitus (strain DJM 731)</name>
    <name type="common">Brown rot fungus</name>
    <dbReference type="NCBI Taxonomy" id="1858805"/>
    <lineage>
        <taxon>Eukaryota</taxon>
        <taxon>Fungi</taxon>
        <taxon>Dikarya</taxon>
        <taxon>Basidiomycota</taxon>
        <taxon>Agaricomycotina</taxon>
        <taxon>Dacrymycetes</taxon>
        <taxon>Dacrymycetales</taxon>
        <taxon>Dacrymycetaceae</taxon>
        <taxon>Dacryopinax</taxon>
    </lineage>
</organism>
<dbReference type="EMBL" id="JH795866">
    <property type="protein sequence ID" value="EJU00780.1"/>
    <property type="molecule type" value="Genomic_DNA"/>
</dbReference>
<protein>
    <submittedName>
        <fullName evidence="2">Uncharacterized protein</fullName>
    </submittedName>
</protein>
<gene>
    <name evidence="2" type="ORF">DACRYDRAFT_23109</name>
</gene>
<evidence type="ECO:0000256" key="1">
    <source>
        <dbReference type="SAM" id="MobiDB-lite"/>
    </source>
</evidence>
<dbReference type="Proteomes" id="UP000030653">
    <property type="component" value="Unassembled WGS sequence"/>
</dbReference>
<keyword evidence="3" id="KW-1185">Reference proteome</keyword>
<dbReference type="RefSeq" id="XP_040627677.1">
    <property type="nucleotide sequence ID" value="XM_040773103.1"/>
</dbReference>
<feature type="compositionally biased region" description="Low complexity" evidence="1">
    <location>
        <begin position="75"/>
        <end position="85"/>
    </location>
</feature>
<feature type="region of interest" description="Disordered" evidence="1">
    <location>
        <begin position="72"/>
        <end position="114"/>
    </location>
</feature>
<reference evidence="2 3" key="1">
    <citation type="journal article" date="2012" name="Science">
        <title>The Paleozoic origin of enzymatic lignin decomposition reconstructed from 31 fungal genomes.</title>
        <authorList>
            <person name="Floudas D."/>
            <person name="Binder M."/>
            <person name="Riley R."/>
            <person name="Barry K."/>
            <person name="Blanchette R.A."/>
            <person name="Henrissat B."/>
            <person name="Martinez A.T."/>
            <person name="Otillar R."/>
            <person name="Spatafora J.W."/>
            <person name="Yadav J.S."/>
            <person name="Aerts A."/>
            <person name="Benoit I."/>
            <person name="Boyd A."/>
            <person name="Carlson A."/>
            <person name="Copeland A."/>
            <person name="Coutinho P.M."/>
            <person name="de Vries R.P."/>
            <person name="Ferreira P."/>
            <person name="Findley K."/>
            <person name="Foster B."/>
            <person name="Gaskell J."/>
            <person name="Glotzer D."/>
            <person name="Gorecki P."/>
            <person name="Heitman J."/>
            <person name="Hesse C."/>
            <person name="Hori C."/>
            <person name="Igarashi K."/>
            <person name="Jurgens J.A."/>
            <person name="Kallen N."/>
            <person name="Kersten P."/>
            <person name="Kohler A."/>
            <person name="Kuees U."/>
            <person name="Kumar T.K.A."/>
            <person name="Kuo A."/>
            <person name="LaButti K."/>
            <person name="Larrondo L.F."/>
            <person name="Lindquist E."/>
            <person name="Ling A."/>
            <person name="Lombard V."/>
            <person name="Lucas S."/>
            <person name="Lundell T."/>
            <person name="Martin R."/>
            <person name="McLaughlin D.J."/>
            <person name="Morgenstern I."/>
            <person name="Morin E."/>
            <person name="Murat C."/>
            <person name="Nagy L.G."/>
            <person name="Nolan M."/>
            <person name="Ohm R.A."/>
            <person name="Patyshakuliyeva A."/>
            <person name="Rokas A."/>
            <person name="Ruiz-Duenas F.J."/>
            <person name="Sabat G."/>
            <person name="Salamov A."/>
            <person name="Samejima M."/>
            <person name="Schmutz J."/>
            <person name="Slot J.C."/>
            <person name="St John F."/>
            <person name="Stenlid J."/>
            <person name="Sun H."/>
            <person name="Sun S."/>
            <person name="Syed K."/>
            <person name="Tsang A."/>
            <person name="Wiebenga A."/>
            <person name="Young D."/>
            <person name="Pisabarro A."/>
            <person name="Eastwood D.C."/>
            <person name="Martin F."/>
            <person name="Cullen D."/>
            <person name="Grigoriev I.V."/>
            <person name="Hibbett D.S."/>
        </authorList>
    </citation>
    <scope>NUCLEOTIDE SEQUENCE [LARGE SCALE GENOMIC DNA]</scope>
    <source>
        <strain evidence="2 3">DJM-731 SS1</strain>
    </source>
</reference>
<dbReference type="HOGENOM" id="CLU_2126898_0_0_1"/>
<dbReference type="GeneID" id="63688165"/>
<dbReference type="AlphaFoldDB" id="M5FY88"/>
<accession>M5FY88</accession>
<proteinExistence type="predicted"/>